<dbReference type="Pfam" id="PF13328">
    <property type="entry name" value="HD_4"/>
    <property type="match status" value="1"/>
</dbReference>
<dbReference type="Pfam" id="PF04607">
    <property type="entry name" value="RelA_SpoT"/>
    <property type="match status" value="1"/>
</dbReference>
<dbReference type="Proteomes" id="UP000611640">
    <property type="component" value="Chromosome"/>
</dbReference>
<dbReference type="SMART" id="SM00471">
    <property type="entry name" value="HDc"/>
    <property type="match status" value="1"/>
</dbReference>
<dbReference type="KEGG" id="atl:Athai_41970"/>
<reference evidence="6 7" key="1">
    <citation type="submission" date="2020-08" db="EMBL/GenBank/DDBJ databases">
        <title>Whole genome shotgun sequence of Actinocatenispora thailandica NBRC 105041.</title>
        <authorList>
            <person name="Komaki H."/>
            <person name="Tamura T."/>
        </authorList>
    </citation>
    <scope>NUCLEOTIDE SEQUENCE [LARGE SCALE GENOMIC DNA]</scope>
    <source>
        <strain evidence="6 7">NBRC 105041</strain>
    </source>
</reference>
<dbReference type="AlphaFoldDB" id="A0A7R7HYW5"/>
<name>A0A7R7HYW5_9ACTN</name>
<dbReference type="GO" id="GO:0005886">
    <property type="term" value="C:plasma membrane"/>
    <property type="evidence" value="ECO:0007669"/>
    <property type="project" value="TreeGrafter"/>
</dbReference>
<comment type="pathway">
    <text evidence="2">Purine metabolism.</text>
</comment>
<evidence type="ECO:0008006" key="8">
    <source>
        <dbReference type="Google" id="ProtNLM"/>
    </source>
</evidence>
<dbReference type="PANTHER" id="PTHR21262">
    <property type="entry name" value="GUANOSINE-3',5'-BIS DIPHOSPHATE 3'-PYROPHOSPHOHYDROLASE"/>
    <property type="match status" value="1"/>
</dbReference>
<dbReference type="PANTHER" id="PTHR21262:SF31">
    <property type="entry name" value="GTP PYROPHOSPHOKINASE"/>
    <property type="match status" value="1"/>
</dbReference>
<dbReference type="PROSITE" id="PS51880">
    <property type="entry name" value="TGS"/>
    <property type="match status" value="1"/>
</dbReference>
<dbReference type="Gene3D" id="3.10.20.30">
    <property type="match status" value="1"/>
</dbReference>
<dbReference type="InterPro" id="IPR012676">
    <property type="entry name" value="TGS-like"/>
</dbReference>
<dbReference type="InterPro" id="IPR043519">
    <property type="entry name" value="NT_sf"/>
</dbReference>
<dbReference type="InterPro" id="IPR007685">
    <property type="entry name" value="RelA_SpoT"/>
</dbReference>
<dbReference type="GO" id="GO:0015969">
    <property type="term" value="P:guanosine tetraphosphate metabolic process"/>
    <property type="evidence" value="ECO:0007669"/>
    <property type="project" value="InterPro"/>
</dbReference>
<dbReference type="SUPFAM" id="SSF81271">
    <property type="entry name" value="TGS-like"/>
    <property type="match status" value="1"/>
</dbReference>
<comment type="similarity">
    <text evidence="1">Belongs to the RelA/SpoT family.</text>
</comment>
<protein>
    <recommendedName>
        <fullName evidence="8">GTP pyrophosphokinase</fullName>
    </recommendedName>
</protein>
<feature type="domain" description="TGS" evidence="5">
    <location>
        <begin position="427"/>
        <end position="488"/>
    </location>
</feature>
<evidence type="ECO:0000259" key="4">
    <source>
        <dbReference type="PROSITE" id="PS51831"/>
    </source>
</evidence>
<evidence type="ECO:0000313" key="7">
    <source>
        <dbReference type="Proteomes" id="UP000611640"/>
    </source>
</evidence>
<dbReference type="Gene3D" id="1.10.3210.10">
    <property type="entry name" value="Hypothetical protein af1432"/>
    <property type="match status" value="1"/>
</dbReference>
<dbReference type="InterPro" id="IPR006674">
    <property type="entry name" value="HD_domain"/>
</dbReference>
<dbReference type="SUPFAM" id="SSF109604">
    <property type="entry name" value="HD-domain/PDEase-like"/>
    <property type="match status" value="1"/>
</dbReference>
<dbReference type="InterPro" id="IPR003607">
    <property type="entry name" value="HD/PDEase_dom"/>
</dbReference>
<dbReference type="InterPro" id="IPR012675">
    <property type="entry name" value="Beta-grasp_dom_sf"/>
</dbReference>
<proteinExistence type="inferred from homology"/>
<dbReference type="EMBL" id="AP023355">
    <property type="protein sequence ID" value="BCJ36694.1"/>
    <property type="molecule type" value="Genomic_DNA"/>
</dbReference>
<feature type="region of interest" description="Disordered" evidence="3">
    <location>
        <begin position="1"/>
        <end position="27"/>
    </location>
</feature>
<evidence type="ECO:0000259" key="5">
    <source>
        <dbReference type="PROSITE" id="PS51880"/>
    </source>
</evidence>
<dbReference type="CDD" id="cd05399">
    <property type="entry name" value="NT_Rel-Spo_like"/>
    <property type="match status" value="1"/>
</dbReference>
<dbReference type="PROSITE" id="PS51831">
    <property type="entry name" value="HD"/>
    <property type="match status" value="1"/>
</dbReference>
<accession>A0A7R7HYW5</accession>
<evidence type="ECO:0000256" key="3">
    <source>
        <dbReference type="SAM" id="MobiDB-lite"/>
    </source>
</evidence>
<dbReference type="Gene3D" id="3.30.460.10">
    <property type="entry name" value="Beta Polymerase, domain 2"/>
    <property type="match status" value="1"/>
</dbReference>
<sequence>MSLGANPSRAELPAFAPHQAAPTSRERRASAPLYRWLRAMLPWGGSQGSETPIDALVRTHRGTYPRPDVALVTRAFAVADKLHSGQVRRSGEAYISHPLAVTQILAELGMDPVTLAAALLHDTVEDTDYTLEQLRSDFGDEVTLLVDGVTKLDKVFFGEIAEAETIRKMMISAGRDVRVLIIKLADRVHNMRTIQHKSRSSQIRIANATQDVLVPMADRLGIHVLKAELEDIVLRTIDPDMFLEIDKYLAERTDDGGYLVDVIRTVSGALRADRIDAEVVRRPRHHSSIYHEMTQGPLREPNDPPRIVIIVDGPDTDCYAALGTVHALWRPVPGRFKDFIASPKFNYYQSLHTTVMGPERQPIEIMIRTEQMNDTAEYGIVVRLRNGTAPIDGPERLDWLQSLLGWERDALASTEFLDALRCDLSEDQVQVFTTAGDRVLLPAGATPVDLAYSMDPQTGDRLIGAYVNGRLARLSTVLEDGDAVEIITARADDYPGPSKEWLGFARSANARLAIGKWFHRGDVEQADDTLNDRIDAGRVAVARALRRQQRSLAVEDPLLSTAHDLGYPDLDALFVAVSSGKLSADEVVHQLIDSVDRPSTTP</sequence>
<dbReference type="FunFam" id="1.10.3210.10:FF:000001">
    <property type="entry name" value="GTP pyrophosphokinase RelA"/>
    <property type="match status" value="1"/>
</dbReference>
<evidence type="ECO:0000256" key="2">
    <source>
        <dbReference type="ARBA" id="ARBA00025704"/>
    </source>
</evidence>
<dbReference type="CDD" id="cd00077">
    <property type="entry name" value="HDc"/>
    <property type="match status" value="1"/>
</dbReference>
<dbReference type="Pfam" id="PF02824">
    <property type="entry name" value="TGS"/>
    <property type="match status" value="1"/>
</dbReference>
<dbReference type="InterPro" id="IPR004095">
    <property type="entry name" value="TGS"/>
</dbReference>
<evidence type="ECO:0000256" key="1">
    <source>
        <dbReference type="ARBA" id="ARBA00007476"/>
    </source>
</evidence>
<dbReference type="SMART" id="SM00954">
    <property type="entry name" value="RelA_SpoT"/>
    <property type="match status" value="1"/>
</dbReference>
<evidence type="ECO:0000313" key="6">
    <source>
        <dbReference type="EMBL" id="BCJ36694.1"/>
    </source>
</evidence>
<dbReference type="FunFam" id="3.10.20.30:FF:000002">
    <property type="entry name" value="GTP pyrophosphokinase (RelA/SpoT)"/>
    <property type="match status" value="1"/>
</dbReference>
<dbReference type="SUPFAM" id="SSF81301">
    <property type="entry name" value="Nucleotidyltransferase"/>
    <property type="match status" value="1"/>
</dbReference>
<feature type="domain" description="HD" evidence="4">
    <location>
        <begin position="94"/>
        <end position="191"/>
    </location>
</feature>
<keyword evidence="7" id="KW-1185">Reference proteome</keyword>
<dbReference type="RefSeq" id="WP_239157058.1">
    <property type="nucleotide sequence ID" value="NZ_AP023355.1"/>
</dbReference>
<organism evidence="6 7">
    <name type="scientific">Actinocatenispora thailandica</name>
    <dbReference type="NCBI Taxonomy" id="227318"/>
    <lineage>
        <taxon>Bacteria</taxon>
        <taxon>Bacillati</taxon>
        <taxon>Actinomycetota</taxon>
        <taxon>Actinomycetes</taxon>
        <taxon>Micromonosporales</taxon>
        <taxon>Micromonosporaceae</taxon>
        <taxon>Actinocatenispora</taxon>
    </lineage>
</organism>
<gene>
    <name evidence="6" type="ORF">Athai_41970</name>
</gene>